<organism evidence="4 5">
    <name type="scientific">Plasticicumulans acidivorans</name>
    <dbReference type="NCBI Taxonomy" id="886464"/>
    <lineage>
        <taxon>Bacteria</taxon>
        <taxon>Pseudomonadati</taxon>
        <taxon>Pseudomonadota</taxon>
        <taxon>Gammaproteobacteria</taxon>
        <taxon>Candidatus Competibacteraceae</taxon>
        <taxon>Plasticicumulans</taxon>
    </lineage>
</organism>
<keyword evidence="2" id="KW-1133">Transmembrane helix</keyword>
<evidence type="ECO:0000256" key="1">
    <source>
        <dbReference type="SAM" id="MobiDB-lite"/>
    </source>
</evidence>
<keyword evidence="2" id="KW-0472">Membrane</keyword>
<evidence type="ECO:0000259" key="3">
    <source>
        <dbReference type="Pfam" id="PF13441"/>
    </source>
</evidence>
<proteinExistence type="predicted"/>
<keyword evidence="2" id="KW-0812">Transmembrane</keyword>
<gene>
    <name evidence="4" type="ORF">C7443_104191</name>
</gene>
<sequence>MDTLAAPGARKLAAALSLSLAVSGCVTLGNPTSSVAQTTTVSYYPRCYEPVNYLRQSDDRLSQSVVTGAAAGAVAGGLLGALAGGDDHTGRNALIGAAVGAVAGGVGSYYMEKQRQIAEDNARFASYGSDFTNASGELDRNIASAKQAQSCYQQEYKTLLQAKRGGRMSDSEGRARLSEIVSGLDETNRLMTAVDGRIGENLDTYTRAYEEDLRSKGTTRTEVAASVRKPKARPVALKTAPSAVQTEQQAQQASAKREEGKLVVSRGNAALRDICNDPNLGDWGSSSCGSVKGV</sequence>
<dbReference type="AlphaFoldDB" id="A0A317MW11"/>
<dbReference type="RefSeq" id="WP_110018221.1">
    <property type="nucleotide sequence ID" value="NZ_QGTJ01000004.1"/>
</dbReference>
<protein>
    <submittedName>
        <fullName evidence="4">Outer membrane protein with glycine zipper</fullName>
    </submittedName>
</protein>
<evidence type="ECO:0000256" key="2">
    <source>
        <dbReference type="SAM" id="Phobius"/>
    </source>
</evidence>
<dbReference type="Pfam" id="PF13441">
    <property type="entry name" value="Gly-zipper_YMGG"/>
    <property type="match status" value="1"/>
</dbReference>
<evidence type="ECO:0000313" key="4">
    <source>
        <dbReference type="EMBL" id="PWV62396.1"/>
    </source>
</evidence>
<dbReference type="Proteomes" id="UP000246569">
    <property type="component" value="Unassembled WGS sequence"/>
</dbReference>
<evidence type="ECO:0000313" key="5">
    <source>
        <dbReference type="Proteomes" id="UP000246569"/>
    </source>
</evidence>
<dbReference type="NCBIfam" id="NF041250">
    <property type="entry name" value="VI_TagQ"/>
    <property type="match status" value="1"/>
</dbReference>
<feature type="compositionally biased region" description="Polar residues" evidence="1">
    <location>
        <begin position="242"/>
        <end position="254"/>
    </location>
</feature>
<feature type="transmembrane region" description="Helical" evidence="2">
    <location>
        <begin position="60"/>
        <end position="81"/>
    </location>
</feature>
<accession>A0A317MW11</accession>
<dbReference type="EMBL" id="QGTJ01000004">
    <property type="protein sequence ID" value="PWV62396.1"/>
    <property type="molecule type" value="Genomic_DNA"/>
</dbReference>
<comment type="caution">
    <text evidence="4">The sequence shown here is derived from an EMBL/GenBank/DDBJ whole genome shotgun (WGS) entry which is preliminary data.</text>
</comment>
<feature type="transmembrane region" description="Helical" evidence="2">
    <location>
        <begin position="93"/>
        <end position="111"/>
    </location>
</feature>
<feature type="domain" description="YMGG-like Gly-zipper" evidence="3">
    <location>
        <begin position="64"/>
        <end position="110"/>
    </location>
</feature>
<reference evidence="4 5" key="1">
    <citation type="submission" date="2018-05" db="EMBL/GenBank/DDBJ databases">
        <title>Genomic Encyclopedia of Type Strains, Phase IV (KMG-IV): sequencing the most valuable type-strain genomes for metagenomic binning, comparative biology and taxonomic classification.</title>
        <authorList>
            <person name="Goeker M."/>
        </authorList>
    </citation>
    <scope>NUCLEOTIDE SEQUENCE [LARGE SCALE GENOMIC DNA]</scope>
    <source>
        <strain evidence="4 5">DSM 23606</strain>
    </source>
</reference>
<feature type="region of interest" description="Disordered" evidence="1">
    <location>
        <begin position="240"/>
        <end position="261"/>
    </location>
</feature>
<keyword evidence="5" id="KW-1185">Reference proteome</keyword>
<dbReference type="InterPro" id="IPR027367">
    <property type="entry name" value="Gly-zipper_YMGG"/>
</dbReference>
<name>A0A317MW11_9GAMM</name>
<dbReference type="OrthoDB" id="7028056at2"/>